<evidence type="ECO:0000313" key="7">
    <source>
        <dbReference type="EMBL" id="RDW57797.1"/>
    </source>
</evidence>
<evidence type="ECO:0000256" key="3">
    <source>
        <dbReference type="ARBA" id="ARBA00022989"/>
    </source>
</evidence>
<evidence type="ECO:0000259" key="6">
    <source>
        <dbReference type="Pfam" id="PF13813"/>
    </source>
</evidence>
<proteinExistence type="predicted"/>
<evidence type="ECO:0000256" key="4">
    <source>
        <dbReference type="ARBA" id="ARBA00023136"/>
    </source>
</evidence>
<evidence type="ECO:0000256" key="5">
    <source>
        <dbReference type="SAM" id="Phobius"/>
    </source>
</evidence>
<keyword evidence="4 5" id="KW-0472">Membrane</keyword>
<dbReference type="Proteomes" id="UP000256328">
    <property type="component" value="Unassembled WGS sequence"/>
</dbReference>
<dbReference type="InterPro" id="IPR032805">
    <property type="entry name" value="Wax_synthase_dom"/>
</dbReference>
<evidence type="ECO:0000256" key="1">
    <source>
        <dbReference type="ARBA" id="ARBA00004141"/>
    </source>
</evidence>
<dbReference type="Pfam" id="PF13813">
    <property type="entry name" value="MBOAT_2"/>
    <property type="match status" value="1"/>
</dbReference>
<reference evidence="7 8" key="1">
    <citation type="journal article" date="2018" name="IMA Fungus">
        <title>IMA Genome-F 9: Draft genome sequence of Annulohypoxylon stygium, Aspergillus mulundensis, Berkeleyomyces basicola (syn. Thielaviopsis basicola), Ceratocystis smalleyi, two Cercospora beticola strains, Coleophoma cylindrospora, Fusarium fracticaudum, Phialophora cf. hyalina, and Morchella septimelata.</title>
        <authorList>
            <person name="Wingfield B.D."/>
            <person name="Bills G.F."/>
            <person name="Dong Y."/>
            <person name="Huang W."/>
            <person name="Nel W.J."/>
            <person name="Swalarsk-Parry B.S."/>
            <person name="Vaghefi N."/>
            <person name="Wilken P.M."/>
            <person name="An Z."/>
            <person name="de Beer Z.W."/>
            <person name="De Vos L."/>
            <person name="Chen L."/>
            <person name="Duong T.A."/>
            <person name="Gao Y."/>
            <person name="Hammerbacher A."/>
            <person name="Kikkert J.R."/>
            <person name="Li Y."/>
            <person name="Li H."/>
            <person name="Li K."/>
            <person name="Li Q."/>
            <person name="Liu X."/>
            <person name="Ma X."/>
            <person name="Naidoo K."/>
            <person name="Pethybridge S.J."/>
            <person name="Sun J."/>
            <person name="Steenkamp E.T."/>
            <person name="van der Nest M.A."/>
            <person name="van Wyk S."/>
            <person name="Wingfield M.J."/>
            <person name="Xiong C."/>
            <person name="Yue Q."/>
            <person name="Zhang X."/>
        </authorList>
    </citation>
    <scope>NUCLEOTIDE SEQUENCE [LARGE SCALE GENOMIC DNA]</scope>
    <source>
        <strain evidence="7 8">BP5796</strain>
    </source>
</reference>
<keyword evidence="3 5" id="KW-1133">Transmembrane helix</keyword>
<dbReference type="GO" id="GO:0016020">
    <property type="term" value="C:membrane"/>
    <property type="evidence" value="ECO:0007669"/>
    <property type="project" value="UniProtKB-SubCell"/>
</dbReference>
<gene>
    <name evidence="7" type="ORF">BP5796_12598</name>
</gene>
<evidence type="ECO:0000313" key="8">
    <source>
        <dbReference type="Proteomes" id="UP000256328"/>
    </source>
</evidence>
<comment type="subcellular location">
    <subcellularLocation>
        <location evidence="1">Membrane</location>
        <topology evidence="1">Multi-pass membrane protein</topology>
    </subcellularLocation>
</comment>
<keyword evidence="2 5" id="KW-0812">Transmembrane</keyword>
<comment type="caution">
    <text evidence="7">The sequence shown here is derived from an EMBL/GenBank/DDBJ whole genome shotgun (WGS) entry which is preliminary data.</text>
</comment>
<name>A0A3D8Q7X8_9HELO</name>
<dbReference type="EMBL" id="PDLN01000022">
    <property type="protein sequence ID" value="RDW57797.1"/>
    <property type="molecule type" value="Genomic_DNA"/>
</dbReference>
<protein>
    <recommendedName>
        <fullName evidence="6">Wax synthase domain-containing protein</fullName>
    </recommendedName>
</protein>
<organism evidence="7 8">
    <name type="scientific">Coleophoma crateriformis</name>
    <dbReference type="NCBI Taxonomy" id="565419"/>
    <lineage>
        <taxon>Eukaryota</taxon>
        <taxon>Fungi</taxon>
        <taxon>Dikarya</taxon>
        <taxon>Ascomycota</taxon>
        <taxon>Pezizomycotina</taxon>
        <taxon>Leotiomycetes</taxon>
        <taxon>Helotiales</taxon>
        <taxon>Dermateaceae</taxon>
        <taxon>Coleophoma</taxon>
    </lineage>
</organism>
<evidence type="ECO:0000256" key="2">
    <source>
        <dbReference type="ARBA" id="ARBA00022692"/>
    </source>
</evidence>
<keyword evidence="8" id="KW-1185">Reference proteome</keyword>
<feature type="transmembrane region" description="Helical" evidence="5">
    <location>
        <begin position="12"/>
        <end position="31"/>
    </location>
</feature>
<accession>A0A3D8Q7X8</accession>
<sequence length="285" mass="31982">MGLLVPLDSRSPLPTLAIPYLYFLLIATLSLPQGWYRARIVILLAAYICHLLNHTTGSRVSDYGTGCAVAQIFFKFADYVVLSNAETEFSRHSLGDMTTYEGASELDQSKLADASGMLSPWQAFFKKFRWGLELSVTARGIGWSWQVKNVPSSTASAASWTKSDFHEVFSRHLVYFDLSNCIFVLKNIGRALIFVILIRLRACILTSYPASTFHSSNVVVQSLLCFIYGSKTAFGLNMMYAIAAAITVSVGIYDPCDWPPVFGNFADAYTLRRFWGQSWHQMERR</sequence>
<feature type="domain" description="Wax synthase" evidence="6">
    <location>
        <begin position="258"/>
        <end position="284"/>
    </location>
</feature>
<dbReference type="AlphaFoldDB" id="A0A3D8Q7X8"/>
<dbReference type="OrthoDB" id="1077582at2759"/>